<keyword evidence="4" id="KW-0804">Transcription</keyword>
<dbReference type="GO" id="GO:0005634">
    <property type="term" value="C:nucleus"/>
    <property type="evidence" value="ECO:0007669"/>
    <property type="project" value="UniProtKB-SubCell"/>
</dbReference>
<dbReference type="SUPFAM" id="SSF55455">
    <property type="entry name" value="SRF-like"/>
    <property type="match status" value="1"/>
</dbReference>
<comment type="subcellular location">
    <subcellularLocation>
        <location evidence="1">Nucleus</location>
    </subcellularLocation>
</comment>
<name>A0AAP0EBG5_9MAGN</name>
<dbReference type="InterPro" id="IPR002100">
    <property type="entry name" value="TF_MADSbox"/>
</dbReference>
<dbReference type="GO" id="GO:0000978">
    <property type="term" value="F:RNA polymerase II cis-regulatory region sequence-specific DNA binding"/>
    <property type="evidence" value="ECO:0007669"/>
    <property type="project" value="TreeGrafter"/>
</dbReference>
<keyword evidence="3" id="KW-0238">DNA-binding</keyword>
<evidence type="ECO:0000259" key="6">
    <source>
        <dbReference type="PROSITE" id="PS50066"/>
    </source>
</evidence>
<reference evidence="7 8" key="1">
    <citation type="submission" date="2024-01" db="EMBL/GenBank/DDBJ databases">
        <title>Genome assemblies of Stephania.</title>
        <authorList>
            <person name="Yang L."/>
        </authorList>
    </citation>
    <scope>NUCLEOTIDE SEQUENCE [LARGE SCALE GENOMIC DNA]</scope>
    <source>
        <strain evidence="7">QJT</strain>
        <tissue evidence="7">Leaf</tissue>
    </source>
</reference>
<dbReference type="PROSITE" id="PS50066">
    <property type="entry name" value="MADS_BOX_2"/>
    <property type="match status" value="1"/>
</dbReference>
<evidence type="ECO:0000313" key="8">
    <source>
        <dbReference type="Proteomes" id="UP001417504"/>
    </source>
</evidence>
<evidence type="ECO:0000256" key="3">
    <source>
        <dbReference type="ARBA" id="ARBA00023125"/>
    </source>
</evidence>
<keyword evidence="8" id="KW-1185">Reference proteome</keyword>
<dbReference type="PANTHER" id="PTHR11945">
    <property type="entry name" value="MADS BOX PROTEIN"/>
    <property type="match status" value="1"/>
</dbReference>
<keyword evidence="5" id="KW-0539">Nucleus</keyword>
<dbReference type="PRINTS" id="PR00404">
    <property type="entry name" value="MADSDOMAIN"/>
</dbReference>
<evidence type="ECO:0000313" key="7">
    <source>
        <dbReference type="EMBL" id="KAK9090154.1"/>
    </source>
</evidence>
<dbReference type="InterPro" id="IPR036879">
    <property type="entry name" value="TF_MADSbox_sf"/>
</dbReference>
<organism evidence="7 8">
    <name type="scientific">Stephania japonica</name>
    <dbReference type="NCBI Taxonomy" id="461633"/>
    <lineage>
        <taxon>Eukaryota</taxon>
        <taxon>Viridiplantae</taxon>
        <taxon>Streptophyta</taxon>
        <taxon>Embryophyta</taxon>
        <taxon>Tracheophyta</taxon>
        <taxon>Spermatophyta</taxon>
        <taxon>Magnoliopsida</taxon>
        <taxon>Ranunculales</taxon>
        <taxon>Menispermaceae</taxon>
        <taxon>Menispermoideae</taxon>
        <taxon>Cissampelideae</taxon>
        <taxon>Stephania</taxon>
    </lineage>
</organism>
<protein>
    <recommendedName>
        <fullName evidence="6">MADS-box domain-containing protein</fullName>
    </recommendedName>
</protein>
<gene>
    <name evidence="7" type="ORF">Sjap_023331</name>
</gene>
<keyword evidence="2" id="KW-0805">Transcription regulation</keyword>
<dbReference type="AlphaFoldDB" id="A0AAP0EBG5"/>
<dbReference type="GO" id="GO:0045893">
    <property type="term" value="P:positive regulation of DNA-templated transcription"/>
    <property type="evidence" value="ECO:0007669"/>
    <property type="project" value="UniProtKB-ARBA"/>
</dbReference>
<evidence type="ECO:0000256" key="1">
    <source>
        <dbReference type="ARBA" id="ARBA00004123"/>
    </source>
</evidence>
<dbReference type="GO" id="GO:0046983">
    <property type="term" value="F:protein dimerization activity"/>
    <property type="evidence" value="ECO:0007669"/>
    <property type="project" value="InterPro"/>
</dbReference>
<accession>A0AAP0EBG5</accession>
<sequence>MGRKKIEIKPIEDKGKRQVTFSKRRKGLFNKAKQMCMIDETMKISIVVFSPAGKPFSFHHPSTNHTAIDHFLNGQNPNDSSHPRHQSMDKKEGFLWDKVNIDELKTVAELIKFEDGLKRLKNMATTSLQEIESQRTSKALTSSSLCHNRGYNEGRMVEDEEVNALLGFYDPAMPPHL</sequence>
<dbReference type="Gene3D" id="3.40.1810.10">
    <property type="entry name" value="Transcription factor, MADS-box"/>
    <property type="match status" value="1"/>
</dbReference>
<evidence type="ECO:0000256" key="5">
    <source>
        <dbReference type="ARBA" id="ARBA00023242"/>
    </source>
</evidence>
<comment type="caution">
    <text evidence="7">The sequence shown here is derived from an EMBL/GenBank/DDBJ whole genome shotgun (WGS) entry which is preliminary data.</text>
</comment>
<dbReference type="Pfam" id="PF00319">
    <property type="entry name" value="SRF-TF"/>
    <property type="match status" value="1"/>
</dbReference>
<feature type="domain" description="MADS-box" evidence="6">
    <location>
        <begin position="1"/>
        <end position="62"/>
    </location>
</feature>
<dbReference type="PANTHER" id="PTHR11945:SF534">
    <property type="entry name" value="MYOCYTE-SPECIFIC ENHANCER FACTOR 2"/>
    <property type="match status" value="1"/>
</dbReference>
<dbReference type="GO" id="GO:0000981">
    <property type="term" value="F:DNA-binding transcription factor activity, RNA polymerase II-specific"/>
    <property type="evidence" value="ECO:0007669"/>
    <property type="project" value="TreeGrafter"/>
</dbReference>
<evidence type="ECO:0000256" key="4">
    <source>
        <dbReference type="ARBA" id="ARBA00023163"/>
    </source>
</evidence>
<proteinExistence type="predicted"/>
<dbReference type="SMART" id="SM00432">
    <property type="entry name" value="MADS"/>
    <property type="match status" value="1"/>
</dbReference>
<dbReference type="Proteomes" id="UP001417504">
    <property type="component" value="Unassembled WGS sequence"/>
</dbReference>
<evidence type="ECO:0000256" key="2">
    <source>
        <dbReference type="ARBA" id="ARBA00023015"/>
    </source>
</evidence>
<dbReference type="EMBL" id="JBBNAE010000010">
    <property type="protein sequence ID" value="KAK9090154.1"/>
    <property type="molecule type" value="Genomic_DNA"/>
</dbReference>